<evidence type="ECO:0000313" key="3">
    <source>
        <dbReference type="Proteomes" id="UP001066276"/>
    </source>
</evidence>
<keyword evidence="3" id="KW-1185">Reference proteome</keyword>
<organism evidence="2 3">
    <name type="scientific">Pleurodeles waltl</name>
    <name type="common">Iberian ribbed newt</name>
    <dbReference type="NCBI Taxonomy" id="8319"/>
    <lineage>
        <taxon>Eukaryota</taxon>
        <taxon>Metazoa</taxon>
        <taxon>Chordata</taxon>
        <taxon>Craniata</taxon>
        <taxon>Vertebrata</taxon>
        <taxon>Euteleostomi</taxon>
        <taxon>Amphibia</taxon>
        <taxon>Batrachia</taxon>
        <taxon>Caudata</taxon>
        <taxon>Salamandroidea</taxon>
        <taxon>Salamandridae</taxon>
        <taxon>Pleurodelinae</taxon>
        <taxon>Pleurodeles</taxon>
    </lineage>
</organism>
<dbReference type="EMBL" id="JANPWB010000008">
    <property type="protein sequence ID" value="KAJ1163324.1"/>
    <property type="molecule type" value="Genomic_DNA"/>
</dbReference>
<comment type="caution">
    <text evidence="2">The sequence shown here is derived from an EMBL/GenBank/DDBJ whole genome shotgun (WGS) entry which is preliminary data.</text>
</comment>
<evidence type="ECO:0000313" key="2">
    <source>
        <dbReference type="EMBL" id="KAJ1163324.1"/>
    </source>
</evidence>
<accession>A0AAV7SGZ7</accession>
<dbReference type="Proteomes" id="UP001066276">
    <property type="component" value="Chromosome 4_2"/>
</dbReference>
<feature type="transmembrane region" description="Helical" evidence="1">
    <location>
        <begin position="95"/>
        <end position="112"/>
    </location>
</feature>
<proteinExistence type="predicted"/>
<keyword evidence="1" id="KW-0472">Membrane</keyword>
<protein>
    <submittedName>
        <fullName evidence="2">Uncharacterized protein</fullName>
    </submittedName>
</protein>
<name>A0AAV7SGZ7_PLEWA</name>
<sequence length="118" mass="13535">MTCWRQRGRSPQPHPLLYFLNVPPLPNEAPYPLPGRLLLARELPWKDWTASSSPQGPIGERQPRLAVIRQRPAEGQDLVLVLNALLYLNRRESPFLYTSFFTIVAAVIYLYTEYADGL</sequence>
<dbReference type="AlphaFoldDB" id="A0AAV7SGZ7"/>
<gene>
    <name evidence="2" type="ORF">NDU88_003784</name>
</gene>
<evidence type="ECO:0000256" key="1">
    <source>
        <dbReference type="SAM" id="Phobius"/>
    </source>
</evidence>
<keyword evidence="1" id="KW-1133">Transmembrane helix</keyword>
<reference evidence="2" key="1">
    <citation type="journal article" date="2022" name="bioRxiv">
        <title>Sequencing and chromosome-scale assembly of the giantPleurodeles waltlgenome.</title>
        <authorList>
            <person name="Brown T."/>
            <person name="Elewa A."/>
            <person name="Iarovenko S."/>
            <person name="Subramanian E."/>
            <person name="Araus A.J."/>
            <person name="Petzold A."/>
            <person name="Susuki M."/>
            <person name="Suzuki K.-i.T."/>
            <person name="Hayashi T."/>
            <person name="Toyoda A."/>
            <person name="Oliveira C."/>
            <person name="Osipova E."/>
            <person name="Leigh N.D."/>
            <person name="Simon A."/>
            <person name="Yun M.H."/>
        </authorList>
    </citation>
    <scope>NUCLEOTIDE SEQUENCE</scope>
    <source>
        <strain evidence="2">20211129_DDA</strain>
        <tissue evidence="2">Liver</tissue>
    </source>
</reference>
<keyword evidence="1" id="KW-0812">Transmembrane</keyword>